<gene>
    <name evidence="4" type="primary">LOC117365536</name>
</gene>
<proteinExistence type="predicted"/>
<dbReference type="AlphaFoldDB" id="A0A6P8S3S6"/>
<evidence type="ECO:0000313" key="4">
    <source>
        <dbReference type="RefSeq" id="XP_033811908.1"/>
    </source>
</evidence>
<keyword evidence="3" id="KW-1185">Reference proteome</keyword>
<dbReference type="KEGG" id="gsh:117365536"/>
<dbReference type="SUPFAM" id="SSF81383">
    <property type="entry name" value="F-box domain"/>
    <property type="match status" value="1"/>
</dbReference>
<evidence type="ECO:0000256" key="1">
    <source>
        <dbReference type="SAM" id="MobiDB-lite"/>
    </source>
</evidence>
<sequence length="180" mass="20090">MAGEGPLEEFRRQWRAELSASAAGSSGQRRGRAKRKRREAELAGDGSPRDPRGYFELAEGLLQGRGLSWERGRGSPATAKAAAPSLVEQLISDLNEINEIPFFDIQLPYELALQIFQYLNRVELGRCAQMPLLWMEPARSSLTCWLLGEAVRQGRLLRISEWMILKMFASLLSSGAHCGE</sequence>
<dbReference type="GeneID" id="117365536"/>
<feature type="domain" description="F-box" evidence="2">
    <location>
        <begin position="106"/>
        <end position="129"/>
    </location>
</feature>
<dbReference type="RefSeq" id="XP_033811908.1">
    <property type="nucleotide sequence ID" value="XM_033956017.1"/>
</dbReference>
<accession>A0A6P8S3S6</accession>
<dbReference type="InterPro" id="IPR001810">
    <property type="entry name" value="F-box_dom"/>
</dbReference>
<evidence type="ECO:0000259" key="2">
    <source>
        <dbReference type="Pfam" id="PF12937"/>
    </source>
</evidence>
<evidence type="ECO:0000313" key="3">
    <source>
        <dbReference type="Proteomes" id="UP000515159"/>
    </source>
</evidence>
<organism evidence="3 4">
    <name type="scientific">Geotrypetes seraphini</name>
    <name type="common">Gaboon caecilian</name>
    <name type="synonym">Caecilia seraphini</name>
    <dbReference type="NCBI Taxonomy" id="260995"/>
    <lineage>
        <taxon>Eukaryota</taxon>
        <taxon>Metazoa</taxon>
        <taxon>Chordata</taxon>
        <taxon>Craniata</taxon>
        <taxon>Vertebrata</taxon>
        <taxon>Euteleostomi</taxon>
        <taxon>Amphibia</taxon>
        <taxon>Gymnophiona</taxon>
        <taxon>Geotrypetes</taxon>
    </lineage>
</organism>
<dbReference type="Gene3D" id="1.20.1280.50">
    <property type="match status" value="1"/>
</dbReference>
<dbReference type="InParanoid" id="A0A6P8S3S6"/>
<dbReference type="OrthoDB" id="190105at2759"/>
<reference evidence="4" key="1">
    <citation type="submission" date="2025-08" db="UniProtKB">
        <authorList>
            <consortium name="RefSeq"/>
        </authorList>
    </citation>
    <scope>IDENTIFICATION</scope>
</reference>
<dbReference type="Proteomes" id="UP000515159">
    <property type="component" value="Chromosome 8"/>
</dbReference>
<feature type="region of interest" description="Disordered" evidence="1">
    <location>
        <begin position="18"/>
        <end position="53"/>
    </location>
</feature>
<dbReference type="InterPro" id="IPR036047">
    <property type="entry name" value="F-box-like_dom_sf"/>
</dbReference>
<protein>
    <submittedName>
        <fullName evidence="4">F-box/WD repeat-containing protein 8-like</fullName>
    </submittedName>
</protein>
<name>A0A6P8S3S6_GEOSA</name>
<feature type="compositionally biased region" description="Low complexity" evidence="1">
    <location>
        <begin position="18"/>
        <end position="28"/>
    </location>
</feature>
<dbReference type="Pfam" id="PF12937">
    <property type="entry name" value="F-box-like"/>
    <property type="match status" value="1"/>
</dbReference>